<dbReference type="SUPFAM" id="SSF54768">
    <property type="entry name" value="dsRNA-binding domain-like"/>
    <property type="match status" value="2"/>
</dbReference>
<gene>
    <name evidence="5" type="ORF">MNOR_LOCUS21470</name>
</gene>
<accession>A0AAV2R6L6</accession>
<name>A0AAV2R6L6_MEGNR</name>
<sequence length="645" mass="70725">MDLEEYNENNFKNSYLDSEVPSICKDEPCVLGIDEAGRGPVLDDSMDNGVKREAEQTNAPVKRQKLATAAQPKNPVSHLNELYVGLVYNSVMEGPTHAPLFIVTVNVNGKNFSGTGKSKKIAKTAAAAAAIKKILGIDYGVENMETKLEYNDSENRTNNENVCIPKDEKSSIPSLDNMNSLNTKSPMMVLNEIKKDVEYLFKHESGQSHSKMFIFEVKVEGETFEGSGNSKKAAKAAAARSALSKICGGATILNSTSENISNTQSTGIYQCQTMADKIAQLIFNKFMELTGENVNLSSRKVLSGIVMSNSEDDDDMRVISVTTGTKCASMKSLDQKGETISDSHAEVLARRCFIHFLFGQLEKHLAAVKGGLESNTILESLDNGSGYRIKPIYKFHLYINTAPCGDARMFSPHEVEKSNPSKRQNQGLVRTKIESGEGTIPVKAAAISGQEDLVKRMSCSDKIARWNVVGLQGSLLSHFLQPVYLESIVVGALFNSNHLYRAVIGRIEDSISGLPRSFKINHPKLNQGSSTEARHPTKAPSFSVNWDCEDQDLEIITAVTGRQEKGANSRLCKQNFLKRLNTILDHPNATTITKLDSLGVKKMSYKEVKALSVAYQKSKSALASAFSTANLGLWTSKSLNEDFYV</sequence>
<dbReference type="SMART" id="SM00552">
    <property type="entry name" value="ADEAMc"/>
    <property type="match status" value="1"/>
</dbReference>
<dbReference type="PANTHER" id="PTHR10910">
    <property type="entry name" value="EUKARYOTE SPECIFIC DSRNA BINDING PROTEIN"/>
    <property type="match status" value="1"/>
</dbReference>
<proteinExistence type="predicted"/>
<evidence type="ECO:0000256" key="1">
    <source>
        <dbReference type="ARBA" id="ARBA00022884"/>
    </source>
</evidence>
<dbReference type="PROSITE" id="PS50141">
    <property type="entry name" value="A_DEAMIN_EDITASE"/>
    <property type="match status" value="1"/>
</dbReference>
<evidence type="ECO:0000256" key="2">
    <source>
        <dbReference type="PROSITE-ProRule" id="PRU00266"/>
    </source>
</evidence>
<keyword evidence="1 2" id="KW-0694">RNA-binding</keyword>
<dbReference type="Pfam" id="PF02137">
    <property type="entry name" value="A_deamin"/>
    <property type="match status" value="1"/>
</dbReference>
<feature type="domain" description="DRBM" evidence="3">
    <location>
        <begin position="182"/>
        <end position="248"/>
    </location>
</feature>
<dbReference type="GO" id="GO:0008251">
    <property type="term" value="F:tRNA-specific adenosine deaminase activity"/>
    <property type="evidence" value="ECO:0007669"/>
    <property type="project" value="TreeGrafter"/>
</dbReference>
<organism evidence="5 6">
    <name type="scientific">Meganyctiphanes norvegica</name>
    <name type="common">Northern krill</name>
    <name type="synonym">Thysanopoda norvegica</name>
    <dbReference type="NCBI Taxonomy" id="48144"/>
    <lineage>
        <taxon>Eukaryota</taxon>
        <taxon>Metazoa</taxon>
        <taxon>Ecdysozoa</taxon>
        <taxon>Arthropoda</taxon>
        <taxon>Crustacea</taxon>
        <taxon>Multicrustacea</taxon>
        <taxon>Malacostraca</taxon>
        <taxon>Eumalacostraca</taxon>
        <taxon>Eucarida</taxon>
        <taxon>Euphausiacea</taxon>
        <taxon>Euphausiidae</taxon>
        <taxon>Meganyctiphanes</taxon>
    </lineage>
</organism>
<evidence type="ECO:0000313" key="5">
    <source>
        <dbReference type="EMBL" id="CAL4118552.1"/>
    </source>
</evidence>
<dbReference type="SMART" id="SM00358">
    <property type="entry name" value="DSRM"/>
    <property type="match status" value="2"/>
</dbReference>
<evidence type="ECO:0000313" key="6">
    <source>
        <dbReference type="Proteomes" id="UP001497623"/>
    </source>
</evidence>
<dbReference type="Gene3D" id="3.30.160.20">
    <property type="match status" value="2"/>
</dbReference>
<dbReference type="Gene3D" id="3.30.420.10">
    <property type="entry name" value="Ribonuclease H-like superfamily/Ribonuclease H"/>
    <property type="match status" value="1"/>
</dbReference>
<dbReference type="Proteomes" id="UP001497623">
    <property type="component" value="Unassembled WGS sequence"/>
</dbReference>
<dbReference type="EMBL" id="CAXKWB010017321">
    <property type="protein sequence ID" value="CAL4118552.1"/>
    <property type="molecule type" value="Genomic_DNA"/>
</dbReference>
<dbReference type="PROSITE" id="PS50137">
    <property type="entry name" value="DS_RBD"/>
    <property type="match status" value="2"/>
</dbReference>
<dbReference type="InterPro" id="IPR014720">
    <property type="entry name" value="dsRBD_dom"/>
</dbReference>
<dbReference type="InterPro" id="IPR002466">
    <property type="entry name" value="A_deamin"/>
</dbReference>
<evidence type="ECO:0000259" key="3">
    <source>
        <dbReference type="PROSITE" id="PS50137"/>
    </source>
</evidence>
<comment type="caution">
    <text evidence="5">The sequence shown here is derived from an EMBL/GenBank/DDBJ whole genome shotgun (WGS) entry which is preliminary data.</text>
</comment>
<dbReference type="GO" id="GO:0006382">
    <property type="term" value="P:adenosine to inosine editing"/>
    <property type="evidence" value="ECO:0007669"/>
    <property type="project" value="TreeGrafter"/>
</dbReference>
<dbReference type="InterPro" id="IPR036397">
    <property type="entry name" value="RNaseH_sf"/>
</dbReference>
<feature type="domain" description="DRBM" evidence="3">
    <location>
        <begin position="71"/>
        <end position="136"/>
    </location>
</feature>
<keyword evidence="6" id="KW-1185">Reference proteome</keyword>
<reference evidence="5 6" key="1">
    <citation type="submission" date="2024-05" db="EMBL/GenBank/DDBJ databases">
        <authorList>
            <person name="Wallberg A."/>
        </authorList>
    </citation>
    <scope>NUCLEOTIDE SEQUENCE [LARGE SCALE GENOMIC DNA]</scope>
</reference>
<dbReference type="GO" id="GO:0005737">
    <property type="term" value="C:cytoplasm"/>
    <property type="evidence" value="ECO:0007669"/>
    <property type="project" value="TreeGrafter"/>
</dbReference>
<dbReference type="GO" id="GO:0005730">
    <property type="term" value="C:nucleolus"/>
    <property type="evidence" value="ECO:0007669"/>
    <property type="project" value="TreeGrafter"/>
</dbReference>
<protein>
    <recommendedName>
        <fullName evidence="7">Double-stranded RNA-specific editase Adar</fullName>
    </recommendedName>
</protein>
<dbReference type="GO" id="GO:0003725">
    <property type="term" value="F:double-stranded RNA binding"/>
    <property type="evidence" value="ECO:0007669"/>
    <property type="project" value="TreeGrafter"/>
</dbReference>
<dbReference type="GO" id="GO:0006396">
    <property type="term" value="P:RNA processing"/>
    <property type="evidence" value="ECO:0007669"/>
    <property type="project" value="InterPro"/>
</dbReference>
<dbReference type="PANTHER" id="PTHR10910:SF62">
    <property type="entry name" value="AT07585P-RELATED"/>
    <property type="match status" value="1"/>
</dbReference>
<evidence type="ECO:0008006" key="7">
    <source>
        <dbReference type="Google" id="ProtNLM"/>
    </source>
</evidence>
<dbReference type="AlphaFoldDB" id="A0AAV2R6L6"/>
<evidence type="ECO:0000259" key="4">
    <source>
        <dbReference type="PROSITE" id="PS50141"/>
    </source>
</evidence>
<dbReference type="GO" id="GO:0003726">
    <property type="term" value="F:double-stranded RNA adenosine deaminase activity"/>
    <property type="evidence" value="ECO:0007669"/>
    <property type="project" value="TreeGrafter"/>
</dbReference>
<feature type="domain" description="A to I editase" evidence="4">
    <location>
        <begin position="320"/>
        <end position="644"/>
    </location>
</feature>
<dbReference type="Pfam" id="PF00035">
    <property type="entry name" value="dsrm"/>
    <property type="match status" value="2"/>
</dbReference>
<dbReference type="FunFam" id="3.30.160.20:FF:000007">
    <property type="entry name" value="Double-stranded RNA-binding protein Staufen homolog 1"/>
    <property type="match status" value="1"/>
</dbReference>